<dbReference type="EMBL" id="AYKW01000034">
    <property type="protein sequence ID" value="PIL27319.1"/>
    <property type="molecule type" value="Genomic_DNA"/>
</dbReference>
<dbReference type="OrthoDB" id="2756845at2759"/>
<accession>A0A2G8S0M4</accession>
<organism evidence="2 3">
    <name type="scientific">Ganoderma sinense ZZ0214-1</name>
    <dbReference type="NCBI Taxonomy" id="1077348"/>
    <lineage>
        <taxon>Eukaryota</taxon>
        <taxon>Fungi</taxon>
        <taxon>Dikarya</taxon>
        <taxon>Basidiomycota</taxon>
        <taxon>Agaricomycotina</taxon>
        <taxon>Agaricomycetes</taxon>
        <taxon>Polyporales</taxon>
        <taxon>Polyporaceae</taxon>
        <taxon>Ganoderma</taxon>
    </lineage>
</organism>
<dbReference type="AlphaFoldDB" id="A0A2G8S0M4"/>
<feature type="region of interest" description="Disordered" evidence="1">
    <location>
        <begin position="95"/>
        <end position="118"/>
    </location>
</feature>
<dbReference type="Proteomes" id="UP000230002">
    <property type="component" value="Unassembled WGS sequence"/>
</dbReference>
<keyword evidence="3" id="KW-1185">Reference proteome</keyword>
<evidence type="ECO:0000256" key="1">
    <source>
        <dbReference type="SAM" id="MobiDB-lite"/>
    </source>
</evidence>
<proteinExistence type="predicted"/>
<comment type="caution">
    <text evidence="2">The sequence shown here is derived from an EMBL/GenBank/DDBJ whole genome shotgun (WGS) entry which is preliminary data.</text>
</comment>
<protein>
    <submittedName>
        <fullName evidence="2">Uncharacterized protein</fullName>
    </submittedName>
</protein>
<evidence type="ECO:0000313" key="2">
    <source>
        <dbReference type="EMBL" id="PIL27319.1"/>
    </source>
</evidence>
<dbReference type="STRING" id="1077348.A0A2G8S0M4"/>
<sequence>MHPTLASPRELDAKLELLQQLGYEGRCFFEEDEPNASNPVYLNDTARWIETEYNWALEEAAESATGIPDLFDEEDEEACLPYVYDPTLFAARQSVALPPRSRTRSASQPILSKADKRR</sequence>
<reference evidence="2 3" key="1">
    <citation type="journal article" date="2015" name="Sci. Rep.">
        <title>Chromosome-level genome map provides insights into diverse defense mechanisms in the medicinal fungus Ganoderma sinense.</title>
        <authorList>
            <person name="Zhu Y."/>
            <person name="Xu J."/>
            <person name="Sun C."/>
            <person name="Zhou S."/>
            <person name="Xu H."/>
            <person name="Nelson D.R."/>
            <person name="Qian J."/>
            <person name="Song J."/>
            <person name="Luo H."/>
            <person name="Xiang L."/>
            <person name="Li Y."/>
            <person name="Xu Z."/>
            <person name="Ji A."/>
            <person name="Wang L."/>
            <person name="Lu S."/>
            <person name="Hayward A."/>
            <person name="Sun W."/>
            <person name="Li X."/>
            <person name="Schwartz D.C."/>
            <person name="Wang Y."/>
            <person name="Chen S."/>
        </authorList>
    </citation>
    <scope>NUCLEOTIDE SEQUENCE [LARGE SCALE GENOMIC DNA]</scope>
    <source>
        <strain evidence="2 3">ZZ0214-1</strain>
    </source>
</reference>
<gene>
    <name evidence="2" type="ORF">GSI_10466</name>
</gene>
<evidence type="ECO:0000313" key="3">
    <source>
        <dbReference type="Proteomes" id="UP000230002"/>
    </source>
</evidence>
<name>A0A2G8S0M4_9APHY</name>